<organism evidence="3 4">
    <name type="scientific">Ephemerocybe angulata</name>
    <dbReference type="NCBI Taxonomy" id="980116"/>
    <lineage>
        <taxon>Eukaryota</taxon>
        <taxon>Fungi</taxon>
        <taxon>Dikarya</taxon>
        <taxon>Basidiomycota</taxon>
        <taxon>Agaricomycotina</taxon>
        <taxon>Agaricomycetes</taxon>
        <taxon>Agaricomycetidae</taxon>
        <taxon>Agaricales</taxon>
        <taxon>Agaricineae</taxon>
        <taxon>Psathyrellaceae</taxon>
        <taxon>Ephemerocybe</taxon>
    </lineage>
</organism>
<sequence length="385" mass="42371">MRSTAFIVALSLSALTSAAPSSKRDFERDDDGGGWSQAPAPMPYTPEGGLGTNSTPPEYIPLSDFDFQSLNLALNQEWIELDLFHYGLARFSDEDFEAVGMTAEDRYLIQFMAEQELGHATLIGNILQGRGAKQCQYSYDFNTVREFIDFCQKLTRWGESGVYGFLEHLNSRAAATLLLDSITTEARQQMTFRQFEGLFPMPVWFETGITQSMAWTLLAPYIVSCPAENPRIEWQNFPALNITNNPDATPFVNNSIAGEDTSPAITRNRTQPLSAPGRTVNFTWESPGQTVSYNDSYTTSTSAGAPQFVAWISQLNTTYTPLENIQGNSGSTVQPDGMVFGPGTAPVVNGTMFVMITDSDLYVTPFNLSMLNPHIVAGPAIYQSG</sequence>
<evidence type="ECO:0008006" key="5">
    <source>
        <dbReference type="Google" id="ProtNLM"/>
    </source>
</evidence>
<dbReference type="OrthoDB" id="2098436at2759"/>
<protein>
    <recommendedName>
        <fullName evidence="5">Rds1 protein</fullName>
    </recommendedName>
</protein>
<evidence type="ECO:0000313" key="4">
    <source>
        <dbReference type="Proteomes" id="UP000541558"/>
    </source>
</evidence>
<accession>A0A8H5FLS1</accession>
<dbReference type="PANTHER" id="PTHR38705">
    <property type="entry name" value="PROTEIN RDS1"/>
    <property type="match status" value="1"/>
</dbReference>
<keyword evidence="2" id="KW-0732">Signal</keyword>
<evidence type="ECO:0000256" key="1">
    <source>
        <dbReference type="SAM" id="MobiDB-lite"/>
    </source>
</evidence>
<comment type="caution">
    <text evidence="3">The sequence shown here is derived from an EMBL/GenBank/DDBJ whole genome shotgun (WGS) entry which is preliminary data.</text>
</comment>
<name>A0A8H5FLS1_9AGAR</name>
<dbReference type="Pfam" id="PF13668">
    <property type="entry name" value="Ferritin_2"/>
    <property type="match status" value="1"/>
</dbReference>
<evidence type="ECO:0000256" key="2">
    <source>
        <dbReference type="SAM" id="SignalP"/>
    </source>
</evidence>
<gene>
    <name evidence="3" type="ORF">D9611_001971</name>
</gene>
<feature type="signal peptide" evidence="2">
    <location>
        <begin position="1"/>
        <end position="18"/>
    </location>
</feature>
<feature type="chain" id="PRO_5034742856" description="Rds1 protein" evidence="2">
    <location>
        <begin position="19"/>
        <end position="385"/>
    </location>
</feature>
<keyword evidence="4" id="KW-1185">Reference proteome</keyword>
<reference evidence="3 4" key="1">
    <citation type="journal article" date="2020" name="ISME J.">
        <title>Uncovering the hidden diversity of litter-decomposition mechanisms in mushroom-forming fungi.</title>
        <authorList>
            <person name="Floudas D."/>
            <person name="Bentzer J."/>
            <person name="Ahren D."/>
            <person name="Johansson T."/>
            <person name="Persson P."/>
            <person name="Tunlid A."/>
        </authorList>
    </citation>
    <scope>NUCLEOTIDE SEQUENCE [LARGE SCALE GENOMIC DNA]</scope>
    <source>
        <strain evidence="3 4">CBS 175.51</strain>
    </source>
</reference>
<dbReference type="Proteomes" id="UP000541558">
    <property type="component" value="Unassembled WGS sequence"/>
</dbReference>
<dbReference type="AlphaFoldDB" id="A0A8H5FLS1"/>
<evidence type="ECO:0000313" key="3">
    <source>
        <dbReference type="EMBL" id="KAF5341905.1"/>
    </source>
</evidence>
<dbReference type="EMBL" id="JAACJK010000001">
    <property type="protein sequence ID" value="KAF5341905.1"/>
    <property type="molecule type" value="Genomic_DNA"/>
</dbReference>
<feature type="region of interest" description="Disordered" evidence="1">
    <location>
        <begin position="21"/>
        <end position="55"/>
    </location>
</feature>
<proteinExistence type="predicted"/>
<dbReference type="PANTHER" id="PTHR38705:SF1">
    <property type="entry name" value="PROTEIN RDS1"/>
    <property type="match status" value="1"/>
</dbReference>
<dbReference type="InterPro" id="IPR039254">
    <property type="entry name" value="Rds1"/>
</dbReference>